<dbReference type="InterPro" id="IPR043502">
    <property type="entry name" value="DNA/RNA_pol_sf"/>
</dbReference>
<evidence type="ECO:0000259" key="7">
    <source>
        <dbReference type="Pfam" id="PF17917"/>
    </source>
</evidence>
<keyword evidence="1" id="KW-0808">Transferase</keyword>
<evidence type="ECO:0000256" key="5">
    <source>
        <dbReference type="ARBA" id="ARBA00022801"/>
    </source>
</evidence>
<dbReference type="GO" id="GO:0016787">
    <property type="term" value="F:hydrolase activity"/>
    <property type="evidence" value="ECO:0007669"/>
    <property type="project" value="UniProtKB-KW"/>
</dbReference>
<evidence type="ECO:0000313" key="8">
    <source>
        <dbReference type="EMBL" id="GBL76151.1"/>
    </source>
</evidence>
<reference evidence="8 9" key="1">
    <citation type="journal article" date="2019" name="Sci. Rep.">
        <title>Orb-weaving spider Araneus ventricosus genome elucidates the spidroin gene catalogue.</title>
        <authorList>
            <person name="Kono N."/>
            <person name="Nakamura H."/>
            <person name="Ohtoshi R."/>
            <person name="Moran D.A.P."/>
            <person name="Shinohara A."/>
            <person name="Yoshida Y."/>
            <person name="Fujiwara M."/>
            <person name="Mori M."/>
            <person name="Tomita M."/>
            <person name="Arakawa K."/>
        </authorList>
    </citation>
    <scope>NUCLEOTIDE SEQUENCE [LARGE SCALE GENOMIC DNA]</scope>
</reference>
<proteinExistence type="predicted"/>
<dbReference type="GO" id="GO:0003964">
    <property type="term" value="F:RNA-directed DNA polymerase activity"/>
    <property type="evidence" value="ECO:0007669"/>
    <property type="project" value="UniProtKB-KW"/>
</dbReference>
<dbReference type="AlphaFoldDB" id="A0A4Y2A8G6"/>
<dbReference type="Gene3D" id="3.10.20.370">
    <property type="match status" value="1"/>
</dbReference>
<evidence type="ECO:0000256" key="3">
    <source>
        <dbReference type="ARBA" id="ARBA00022722"/>
    </source>
</evidence>
<dbReference type="GO" id="GO:0004519">
    <property type="term" value="F:endonuclease activity"/>
    <property type="evidence" value="ECO:0007669"/>
    <property type="project" value="UniProtKB-KW"/>
</dbReference>
<feature type="domain" description="Reverse transcriptase RNase H-like" evidence="7">
    <location>
        <begin position="47"/>
        <end position="131"/>
    </location>
</feature>
<organism evidence="8 9">
    <name type="scientific">Araneus ventricosus</name>
    <name type="common">Orbweaver spider</name>
    <name type="synonym">Epeira ventricosa</name>
    <dbReference type="NCBI Taxonomy" id="182803"/>
    <lineage>
        <taxon>Eukaryota</taxon>
        <taxon>Metazoa</taxon>
        <taxon>Ecdysozoa</taxon>
        <taxon>Arthropoda</taxon>
        <taxon>Chelicerata</taxon>
        <taxon>Arachnida</taxon>
        <taxon>Araneae</taxon>
        <taxon>Araneomorphae</taxon>
        <taxon>Entelegynae</taxon>
        <taxon>Araneoidea</taxon>
        <taxon>Araneidae</taxon>
        <taxon>Araneus</taxon>
    </lineage>
</organism>
<evidence type="ECO:0000256" key="1">
    <source>
        <dbReference type="ARBA" id="ARBA00022679"/>
    </source>
</evidence>
<evidence type="ECO:0000256" key="2">
    <source>
        <dbReference type="ARBA" id="ARBA00022695"/>
    </source>
</evidence>
<evidence type="ECO:0000256" key="6">
    <source>
        <dbReference type="ARBA" id="ARBA00022918"/>
    </source>
</evidence>
<keyword evidence="2" id="KW-0548">Nucleotidyltransferase</keyword>
<name>A0A4Y2A8G6_ARAVE</name>
<keyword evidence="6" id="KW-0695">RNA-directed DNA polymerase</keyword>
<keyword evidence="5" id="KW-0378">Hydrolase</keyword>
<sequence>MSLAYSDCSLVVQEREAQYFVDTVKDGDMQHSKRLMNAKDLKSALTEKDFILDTDGSNEGIGCVLSQRIGNEERVIANFNKSLVKPERNHCVTLAIIAQLLAINKSMQHFHLCLYGQKFLLRTDMNLKSYNVKERLTEMLMP</sequence>
<accession>A0A4Y2A8G6</accession>
<dbReference type="Pfam" id="PF17917">
    <property type="entry name" value="RT_RNaseH"/>
    <property type="match status" value="1"/>
</dbReference>
<evidence type="ECO:0000256" key="4">
    <source>
        <dbReference type="ARBA" id="ARBA00022759"/>
    </source>
</evidence>
<evidence type="ECO:0000313" key="9">
    <source>
        <dbReference type="Proteomes" id="UP000499080"/>
    </source>
</evidence>
<dbReference type="InterPro" id="IPR041373">
    <property type="entry name" value="RT_RNaseH"/>
</dbReference>
<keyword evidence="4" id="KW-0255">Endonuclease</keyword>
<protein>
    <recommendedName>
        <fullName evidence="7">Reverse transcriptase RNase H-like domain-containing protein</fullName>
    </recommendedName>
</protein>
<dbReference type="Proteomes" id="UP000499080">
    <property type="component" value="Unassembled WGS sequence"/>
</dbReference>
<gene>
    <name evidence="8" type="ORF">AVEN_234434_1</name>
</gene>
<keyword evidence="3" id="KW-0540">Nuclease</keyword>
<keyword evidence="9" id="KW-1185">Reference proteome</keyword>
<comment type="caution">
    <text evidence="8">The sequence shown here is derived from an EMBL/GenBank/DDBJ whole genome shotgun (WGS) entry which is preliminary data.</text>
</comment>
<dbReference type="EMBL" id="BGPR01000009">
    <property type="protein sequence ID" value="GBL76151.1"/>
    <property type="molecule type" value="Genomic_DNA"/>
</dbReference>
<dbReference type="SUPFAM" id="SSF56672">
    <property type="entry name" value="DNA/RNA polymerases"/>
    <property type="match status" value="1"/>
</dbReference>